<reference evidence="1" key="1">
    <citation type="submission" date="2014-05" db="EMBL/GenBank/DDBJ databases">
        <title>The transcriptome of the halophilic microalga Tetraselmis sp. GSL018 isolated from the Great Salt Lake, Utah.</title>
        <authorList>
            <person name="Jinkerson R.E."/>
            <person name="D'Adamo S."/>
            <person name="Posewitz M.C."/>
        </authorList>
    </citation>
    <scope>NUCLEOTIDE SEQUENCE</scope>
    <source>
        <strain evidence="1">GSL018</strain>
    </source>
</reference>
<accession>A0A061RAI6</accession>
<dbReference type="AlphaFoldDB" id="A0A061RAI6"/>
<proteinExistence type="predicted"/>
<name>A0A061RAI6_9CHLO</name>
<sequence length="62" mass="6838">WLSFASPQKLDCSAKWWSIPDESARPPGTASAQRCRAETTVPVVGLHELVQVAGQEPHKWVP</sequence>
<evidence type="ECO:0000313" key="1">
    <source>
        <dbReference type="EMBL" id="JAC67640.1"/>
    </source>
</evidence>
<feature type="non-terminal residue" evidence="1">
    <location>
        <position position="1"/>
    </location>
</feature>
<gene>
    <name evidence="1" type="ORF">TSPGSL018_10623</name>
</gene>
<protein>
    <submittedName>
        <fullName evidence="1">Uncharacterized protein</fullName>
    </submittedName>
</protein>
<organism evidence="1">
    <name type="scientific">Tetraselmis sp. GSL018</name>
    <dbReference type="NCBI Taxonomy" id="582737"/>
    <lineage>
        <taxon>Eukaryota</taxon>
        <taxon>Viridiplantae</taxon>
        <taxon>Chlorophyta</taxon>
        <taxon>core chlorophytes</taxon>
        <taxon>Chlorodendrophyceae</taxon>
        <taxon>Chlorodendrales</taxon>
        <taxon>Chlorodendraceae</taxon>
        <taxon>Tetraselmis</taxon>
    </lineage>
</organism>
<dbReference type="EMBL" id="GBEZ01018840">
    <property type="protein sequence ID" value="JAC67640.1"/>
    <property type="molecule type" value="Transcribed_RNA"/>
</dbReference>